<dbReference type="EMBL" id="JANEYG010000038">
    <property type="protein sequence ID" value="KAJ8916883.1"/>
    <property type="molecule type" value="Genomic_DNA"/>
</dbReference>
<evidence type="ECO:0000313" key="2">
    <source>
        <dbReference type="EMBL" id="KAJ8916883.1"/>
    </source>
</evidence>
<reference evidence="2 3" key="1">
    <citation type="journal article" date="2023" name="Insect Mol. Biol.">
        <title>Genome sequencing provides insights into the evolution of gene families encoding plant cell wall-degrading enzymes in longhorned beetles.</title>
        <authorList>
            <person name="Shin N.R."/>
            <person name="Okamura Y."/>
            <person name="Kirsch R."/>
            <person name="Pauchet Y."/>
        </authorList>
    </citation>
    <scope>NUCLEOTIDE SEQUENCE [LARGE SCALE GENOMIC DNA]</scope>
    <source>
        <strain evidence="2">EAD_L_NR</strain>
    </source>
</reference>
<name>A0AAV8VRJ8_9CUCU</name>
<dbReference type="AlphaFoldDB" id="A0AAV8VRJ8"/>
<comment type="caution">
    <text evidence="2">The sequence shown here is derived from an EMBL/GenBank/DDBJ whole genome shotgun (WGS) entry which is preliminary data.</text>
</comment>
<evidence type="ECO:0000313" key="3">
    <source>
        <dbReference type="Proteomes" id="UP001159042"/>
    </source>
</evidence>
<dbReference type="Proteomes" id="UP001159042">
    <property type="component" value="Unassembled WGS sequence"/>
</dbReference>
<proteinExistence type="predicted"/>
<feature type="non-terminal residue" evidence="2">
    <location>
        <position position="757"/>
    </location>
</feature>
<protein>
    <submittedName>
        <fullName evidence="2">Uncharacterized protein</fullName>
    </submittedName>
</protein>
<gene>
    <name evidence="2" type="ORF">NQ315_013351</name>
</gene>
<sequence length="757" mass="84456">MKPKVVFLHRNMLLLGTVGKKESANGLQKFSSPHGRYGAPRPPCSMGQNNQLTLQIIHNQTTNTKIQEPVGVQSMPATNYQGVSSLGGPYPNYASQSVPNINTGQRILNNAYSQNVGNPYVVDNSNQPQYTGGNAQNIYNSQSLHHNIAINKEVCDQNQMAFAQNSQRYIDSQQPCSLGVAQNLTTMQHQSQYGVPQNISNNNNYSVNNYVNDNNTQNRIQSDNNLGEQGIVKQPNPQIENRDGSQYYNVNNPHVVNSQCPEQSNIPLQQSYMGINQRFENISLNNQPSSLNTATNDNMPSSVQYQNQNMAYRDARQDLSENPGQNVGYSVDHSNSNIKSTPTRSDLNFTNIPQNQTYVNANNTTMHNPIPKNVNEVSNMYAQYSVNNNPNLHVTSPQDIQYQSVTKSQDVIPAMTQQNTTTDQTMYSNQNNQQNMYVPYQDDVRRLASCPVLQNPQANSQMYSNQHHNIPQQQFMDSQPDHTPTIPQMSHFTSAGIPQSVASQPFNIEAGKQMQGDGMFPTPPCNVINVPLAYNQAHSAHNLGHNSSVMHDMSRQGDNIQNLSNVSGNQMSKHNTISESALCTTNTSSAPLQENNPLARKMLNETTKSSGFNPILQKQDLNMQDASRGDMNPTYEEGCLSYGYPPQFTKAQIVSHDVPAEDGEKHYLPTQLERPHSLPIKKSEEVEEITSSDMNDKNSENDEEPTNIQCTSKTVKIKEDESSNVSSTVADDKINKKTPSHLTNQGYFDIKFYHNKL</sequence>
<feature type="region of interest" description="Disordered" evidence="1">
    <location>
        <begin position="684"/>
        <end position="738"/>
    </location>
</feature>
<keyword evidence="3" id="KW-1185">Reference proteome</keyword>
<accession>A0AAV8VRJ8</accession>
<feature type="region of interest" description="Disordered" evidence="1">
    <location>
        <begin position="327"/>
        <end position="350"/>
    </location>
</feature>
<organism evidence="2 3">
    <name type="scientific">Exocentrus adspersus</name>
    <dbReference type="NCBI Taxonomy" id="1586481"/>
    <lineage>
        <taxon>Eukaryota</taxon>
        <taxon>Metazoa</taxon>
        <taxon>Ecdysozoa</taxon>
        <taxon>Arthropoda</taxon>
        <taxon>Hexapoda</taxon>
        <taxon>Insecta</taxon>
        <taxon>Pterygota</taxon>
        <taxon>Neoptera</taxon>
        <taxon>Endopterygota</taxon>
        <taxon>Coleoptera</taxon>
        <taxon>Polyphaga</taxon>
        <taxon>Cucujiformia</taxon>
        <taxon>Chrysomeloidea</taxon>
        <taxon>Cerambycidae</taxon>
        <taxon>Lamiinae</taxon>
        <taxon>Acanthocinini</taxon>
        <taxon>Exocentrus</taxon>
    </lineage>
</organism>
<evidence type="ECO:0000256" key="1">
    <source>
        <dbReference type="SAM" id="MobiDB-lite"/>
    </source>
</evidence>